<dbReference type="SUPFAM" id="SSF57667">
    <property type="entry name" value="beta-beta-alpha zinc fingers"/>
    <property type="match status" value="2"/>
</dbReference>
<dbReference type="PROSITE" id="PS00028">
    <property type="entry name" value="ZINC_FINGER_C2H2_1"/>
    <property type="match status" value="2"/>
</dbReference>
<sequence>IFEKDSERLMHYASAHTDHHMFKCTHCPVFFLNEDDLKAHVPVHGQKATVEGPTCIRAYLCDACSKVFSTARCLYRHVYNSHAVRDKLCTM</sequence>
<name>A0AAN4ZI80_9BILA</name>
<proteinExistence type="predicted"/>
<feature type="non-terminal residue" evidence="3">
    <location>
        <position position="1"/>
    </location>
</feature>
<keyword evidence="1" id="KW-0479">Metal-binding</keyword>
<feature type="domain" description="C2H2-type" evidence="2">
    <location>
        <begin position="59"/>
        <end position="87"/>
    </location>
</feature>
<comment type="caution">
    <text evidence="3">The sequence shown here is derived from an EMBL/GenBank/DDBJ whole genome shotgun (WGS) entry which is preliminary data.</text>
</comment>
<accession>A0AAN4ZI80</accession>
<dbReference type="EMBL" id="BTRK01000003">
    <property type="protein sequence ID" value="GMR39869.1"/>
    <property type="molecule type" value="Genomic_DNA"/>
</dbReference>
<organism evidence="3 4">
    <name type="scientific">Pristionchus mayeri</name>
    <dbReference type="NCBI Taxonomy" id="1317129"/>
    <lineage>
        <taxon>Eukaryota</taxon>
        <taxon>Metazoa</taxon>
        <taxon>Ecdysozoa</taxon>
        <taxon>Nematoda</taxon>
        <taxon>Chromadorea</taxon>
        <taxon>Rhabditida</taxon>
        <taxon>Rhabditina</taxon>
        <taxon>Diplogasteromorpha</taxon>
        <taxon>Diplogasteroidea</taxon>
        <taxon>Neodiplogasteridae</taxon>
        <taxon>Pristionchus</taxon>
    </lineage>
</organism>
<evidence type="ECO:0000313" key="3">
    <source>
        <dbReference type="EMBL" id="GMR39869.1"/>
    </source>
</evidence>
<keyword evidence="1" id="KW-0862">Zinc</keyword>
<evidence type="ECO:0000259" key="2">
    <source>
        <dbReference type="PROSITE" id="PS50157"/>
    </source>
</evidence>
<dbReference type="InterPro" id="IPR013087">
    <property type="entry name" value="Znf_C2H2_type"/>
</dbReference>
<reference evidence="4" key="1">
    <citation type="submission" date="2022-10" db="EMBL/GenBank/DDBJ databases">
        <title>Genome assembly of Pristionchus species.</title>
        <authorList>
            <person name="Yoshida K."/>
            <person name="Sommer R.J."/>
        </authorList>
    </citation>
    <scope>NUCLEOTIDE SEQUENCE [LARGE SCALE GENOMIC DNA]</scope>
    <source>
        <strain evidence="4">RS5460</strain>
    </source>
</reference>
<dbReference type="AlphaFoldDB" id="A0AAN4ZI80"/>
<feature type="non-terminal residue" evidence="3">
    <location>
        <position position="91"/>
    </location>
</feature>
<dbReference type="Proteomes" id="UP001328107">
    <property type="component" value="Unassembled WGS sequence"/>
</dbReference>
<dbReference type="GO" id="GO:0008270">
    <property type="term" value="F:zinc ion binding"/>
    <property type="evidence" value="ECO:0007669"/>
    <property type="project" value="UniProtKB-KW"/>
</dbReference>
<gene>
    <name evidence="3" type="ORF">PMAYCL1PPCAC_10064</name>
</gene>
<feature type="domain" description="C2H2-type" evidence="2">
    <location>
        <begin position="22"/>
        <end position="49"/>
    </location>
</feature>
<dbReference type="PROSITE" id="PS50157">
    <property type="entry name" value="ZINC_FINGER_C2H2_2"/>
    <property type="match status" value="2"/>
</dbReference>
<keyword evidence="4" id="KW-1185">Reference proteome</keyword>
<evidence type="ECO:0000313" key="4">
    <source>
        <dbReference type="Proteomes" id="UP001328107"/>
    </source>
</evidence>
<keyword evidence="1" id="KW-0863">Zinc-finger</keyword>
<dbReference type="Gene3D" id="3.30.160.60">
    <property type="entry name" value="Classic Zinc Finger"/>
    <property type="match status" value="1"/>
</dbReference>
<protein>
    <recommendedName>
        <fullName evidence="2">C2H2-type domain-containing protein</fullName>
    </recommendedName>
</protein>
<dbReference type="InterPro" id="IPR036236">
    <property type="entry name" value="Znf_C2H2_sf"/>
</dbReference>
<evidence type="ECO:0000256" key="1">
    <source>
        <dbReference type="PROSITE-ProRule" id="PRU00042"/>
    </source>
</evidence>
<dbReference type="SMART" id="SM00355">
    <property type="entry name" value="ZnF_C2H2"/>
    <property type="match status" value="2"/>
</dbReference>